<dbReference type="SUPFAM" id="SSF82153">
    <property type="entry name" value="FAS1 domain"/>
    <property type="match status" value="2"/>
</dbReference>
<dbReference type="PROSITE" id="PS51257">
    <property type="entry name" value="PROKAR_LIPOPROTEIN"/>
    <property type="match status" value="1"/>
</dbReference>
<dbReference type="GO" id="GO:0031012">
    <property type="term" value="C:extracellular matrix"/>
    <property type="evidence" value="ECO:0007669"/>
    <property type="project" value="TreeGrafter"/>
</dbReference>
<dbReference type="AlphaFoldDB" id="A0A3N4MHB7"/>
<dbReference type="Pfam" id="PF02469">
    <property type="entry name" value="Fasciclin"/>
    <property type="match status" value="1"/>
</dbReference>
<dbReference type="InterPro" id="IPR036378">
    <property type="entry name" value="FAS1_dom_sf"/>
</dbReference>
<name>A0A3N4MHB7_9BACT</name>
<dbReference type="PROSITE" id="PS50213">
    <property type="entry name" value="FAS1"/>
    <property type="match status" value="1"/>
</dbReference>
<dbReference type="Gene3D" id="2.30.180.10">
    <property type="entry name" value="FAS1 domain"/>
    <property type="match status" value="2"/>
</dbReference>
<reference evidence="3" key="1">
    <citation type="submission" date="2018-11" db="EMBL/GenBank/DDBJ databases">
        <title>Chitinophaga lutea sp.nov., isolate from arsenic contaminated soil.</title>
        <authorList>
            <person name="Zong Y."/>
        </authorList>
    </citation>
    <scope>NUCLEOTIDE SEQUENCE [LARGE SCALE GENOMIC DNA]</scope>
    <source>
        <strain evidence="3">YLT18</strain>
    </source>
</reference>
<dbReference type="GO" id="GO:0007155">
    <property type="term" value="P:cell adhesion"/>
    <property type="evidence" value="ECO:0007669"/>
    <property type="project" value="TreeGrafter"/>
</dbReference>
<evidence type="ECO:0000313" key="2">
    <source>
        <dbReference type="EMBL" id="RPD41426.1"/>
    </source>
</evidence>
<dbReference type="PANTHER" id="PTHR10900">
    <property type="entry name" value="PERIOSTIN-RELATED"/>
    <property type="match status" value="1"/>
</dbReference>
<dbReference type="GO" id="GO:0005615">
    <property type="term" value="C:extracellular space"/>
    <property type="evidence" value="ECO:0007669"/>
    <property type="project" value="TreeGrafter"/>
</dbReference>
<dbReference type="InterPro" id="IPR000782">
    <property type="entry name" value="FAS1_domain"/>
</dbReference>
<dbReference type="GO" id="GO:0050839">
    <property type="term" value="F:cell adhesion molecule binding"/>
    <property type="evidence" value="ECO:0007669"/>
    <property type="project" value="TreeGrafter"/>
</dbReference>
<comment type="caution">
    <text evidence="2">The sequence shown here is derived from an EMBL/GenBank/DDBJ whole genome shotgun (WGS) entry which is preliminary data.</text>
</comment>
<protein>
    <submittedName>
        <fullName evidence="2">Fasciclin domain-containing protein</fullName>
    </submittedName>
</protein>
<evidence type="ECO:0000313" key="3">
    <source>
        <dbReference type="Proteomes" id="UP000279089"/>
    </source>
</evidence>
<dbReference type="PANTHER" id="PTHR10900:SF77">
    <property type="entry name" value="FI19380P1"/>
    <property type="match status" value="1"/>
</dbReference>
<sequence length="368" mass="41338">MSMKKMTIYGCFLVVTMLSCNKPDIRLDNPNDALRPAAEFARNNYAFSLLSAAIVKAGLEEELNKPGALTMWAPTDAAFNRIGIRSPADFDNYDTESLRQLVLNHVQPGKLMVESIPLGSVNNRYDNAAGNNSWLARIDITAVPTNPNRTIRAYVNGAQVGIDNRYNIPLSNGIFHEISEVLKYEDASVREWLEKKGHYKVLIAGLKHFGYWDMLTDDKQWTIMAPADSIFERQGMTVESVTELDTAVYGKRLFGAYIFPVRFFVSDLGLFKLKLFVGSGATVELGVYTPIMGDESFSNGITPIIGRFNGPGFFVNKTFPQESWDMVYTYAVSYPDYRSNWSRSNHLTRNGCIHHLDGVVLLPYQAHD</sequence>
<dbReference type="OrthoDB" id="1144324at2"/>
<dbReference type="Proteomes" id="UP000279089">
    <property type="component" value="Unassembled WGS sequence"/>
</dbReference>
<proteinExistence type="predicted"/>
<dbReference type="SMART" id="SM00554">
    <property type="entry name" value="FAS1"/>
    <property type="match status" value="1"/>
</dbReference>
<feature type="domain" description="FAS1" evidence="1">
    <location>
        <begin position="34"/>
        <end position="182"/>
    </location>
</feature>
<keyword evidence="3" id="KW-1185">Reference proteome</keyword>
<organism evidence="2 3">
    <name type="scientific">Chitinophaga barathri</name>
    <dbReference type="NCBI Taxonomy" id="1647451"/>
    <lineage>
        <taxon>Bacteria</taxon>
        <taxon>Pseudomonadati</taxon>
        <taxon>Bacteroidota</taxon>
        <taxon>Chitinophagia</taxon>
        <taxon>Chitinophagales</taxon>
        <taxon>Chitinophagaceae</taxon>
        <taxon>Chitinophaga</taxon>
    </lineage>
</organism>
<dbReference type="InterPro" id="IPR050904">
    <property type="entry name" value="Adhesion/Biosynth-related"/>
</dbReference>
<evidence type="ECO:0000259" key="1">
    <source>
        <dbReference type="PROSITE" id="PS50213"/>
    </source>
</evidence>
<dbReference type="EMBL" id="RMBX01000004">
    <property type="protein sequence ID" value="RPD41426.1"/>
    <property type="molecule type" value="Genomic_DNA"/>
</dbReference>
<accession>A0A3N4MHB7</accession>
<gene>
    <name evidence="2" type="ORF">EG028_08895</name>
</gene>
<dbReference type="GO" id="GO:0030198">
    <property type="term" value="P:extracellular matrix organization"/>
    <property type="evidence" value="ECO:0007669"/>
    <property type="project" value="TreeGrafter"/>
</dbReference>